<dbReference type="GO" id="GO:0004371">
    <property type="term" value="F:glycerone kinase activity"/>
    <property type="evidence" value="ECO:0007669"/>
    <property type="project" value="InterPro"/>
</dbReference>
<name>A0A2S5E8X1_9BACT</name>
<dbReference type="SUPFAM" id="SSF82549">
    <property type="entry name" value="DAK1/DegV-like"/>
    <property type="match status" value="1"/>
</dbReference>
<dbReference type="InterPro" id="IPR050861">
    <property type="entry name" value="Dihydroxyacetone_Kinase"/>
</dbReference>
<proteinExistence type="predicted"/>
<accession>A0A2S5E8X1</accession>
<dbReference type="PROSITE" id="PS51481">
    <property type="entry name" value="DHAK"/>
    <property type="match status" value="1"/>
</dbReference>
<organism evidence="2 3">
    <name type="scientific">Petrotoga halophila DSM 16923</name>
    <dbReference type="NCBI Taxonomy" id="1122953"/>
    <lineage>
        <taxon>Bacteria</taxon>
        <taxon>Thermotogati</taxon>
        <taxon>Thermotogota</taxon>
        <taxon>Thermotogae</taxon>
        <taxon>Petrotogales</taxon>
        <taxon>Petrotogaceae</taxon>
        <taxon>Petrotoga</taxon>
    </lineage>
</organism>
<evidence type="ECO:0000313" key="2">
    <source>
        <dbReference type="EMBL" id="POZ89583.1"/>
    </source>
</evidence>
<dbReference type="Gene3D" id="3.30.1180.20">
    <property type="entry name" value="Dihydroxyacetone kinase, domain 2"/>
    <property type="match status" value="1"/>
</dbReference>
<evidence type="ECO:0000259" key="1">
    <source>
        <dbReference type="PROSITE" id="PS51481"/>
    </source>
</evidence>
<comment type="caution">
    <text evidence="2">The sequence shown here is derived from an EMBL/GenBank/DDBJ whole genome shotgun (WGS) entry which is preliminary data.</text>
</comment>
<dbReference type="Proteomes" id="UP000236950">
    <property type="component" value="Unassembled WGS sequence"/>
</dbReference>
<dbReference type="Pfam" id="PF02733">
    <property type="entry name" value="Dak1"/>
    <property type="match status" value="1"/>
</dbReference>
<dbReference type="PANTHER" id="PTHR28629">
    <property type="entry name" value="TRIOKINASE/FMN CYCLASE"/>
    <property type="match status" value="1"/>
</dbReference>
<keyword evidence="3" id="KW-1185">Reference proteome</keyword>
<reference evidence="2 3" key="1">
    <citation type="submission" date="2014-01" db="EMBL/GenBank/DDBJ databases">
        <title>Comparative genomics of Petrotoga.</title>
        <authorList>
            <person name="Chow K."/>
            <person name="Charchuk R."/>
            <person name="Nesbo C.L."/>
        </authorList>
    </citation>
    <scope>NUCLEOTIDE SEQUENCE [LARGE SCALE GENOMIC DNA]</scope>
    <source>
        <strain evidence="2 3">DSM 16923</strain>
    </source>
</reference>
<evidence type="ECO:0000313" key="3">
    <source>
        <dbReference type="Proteomes" id="UP000236950"/>
    </source>
</evidence>
<protein>
    <recommendedName>
        <fullName evidence="1">DhaK domain-containing protein</fullName>
    </recommendedName>
</protein>
<dbReference type="InterPro" id="IPR004006">
    <property type="entry name" value="DhaK_dom"/>
</dbReference>
<dbReference type="AlphaFoldDB" id="A0A2S5E8X1"/>
<dbReference type="GO" id="GO:0005829">
    <property type="term" value="C:cytosol"/>
    <property type="evidence" value="ECO:0007669"/>
    <property type="project" value="TreeGrafter"/>
</dbReference>
<dbReference type="EMBL" id="JALY01000322">
    <property type="protein sequence ID" value="POZ89583.1"/>
    <property type="molecule type" value="Genomic_DNA"/>
</dbReference>
<feature type="domain" description="DhaK" evidence="1">
    <location>
        <begin position="1"/>
        <end position="62"/>
    </location>
</feature>
<sequence>MELFIANRHAHQVLENRGIKVYKNFVGEFMTSLEMAGMSITLLKLDQELKELLDAPTDINLMK</sequence>
<dbReference type="PANTHER" id="PTHR28629:SF4">
    <property type="entry name" value="TRIOKINASE_FMN CYCLASE"/>
    <property type="match status" value="1"/>
</dbReference>
<dbReference type="GO" id="GO:0019563">
    <property type="term" value="P:glycerol catabolic process"/>
    <property type="evidence" value="ECO:0007669"/>
    <property type="project" value="TreeGrafter"/>
</dbReference>
<gene>
    <name evidence="2" type="ORF">AA81_13375</name>
</gene>